<evidence type="ECO:0000313" key="1">
    <source>
        <dbReference type="EMBL" id="KAF6730777.1"/>
    </source>
</evidence>
<protein>
    <submittedName>
        <fullName evidence="1">Uncharacterized protein</fullName>
    </submittedName>
</protein>
<dbReference type="AlphaFoldDB" id="A0A834CE76"/>
<proteinExistence type="predicted"/>
<name>A0A834CE76_ORYME</name>
<reference evidence="1" key="1">
    <citation type="journal article" name="BMC Genomics">
        <title>Long-read sequencing and de novo genome assembly of marine medaka (Oryzias melastigma).</title>
        <authorList>
            <person name="Liang P."/>
            <person name="Saqib H.S.A."/>
            <person name="Ni X."/>
            <person name="Shen Y."/>
        </authorList>
    </citation>
    <scope>NUCLEOTIDE SEQUENCE</scope>
    <source>
        <strain evidence="1">Bigg-433</strain>
    </source>
</reference>
<dbReference type="EMBL" id="WKFB01000231">
    <property type="protein sequence ID" value="KAF6730777.1"/>
    <property type="molecule type" value="Genomic_DNA"/>
</dbReference>
<dbReference type="Proteomes" id="UP000646548">
    <property type="component" value="Unassembled WGS sequence"/>
</dbReference>
<comment type="caution">
    <text evidence="1">The sequence shown here is derived from an EMBL/GenBank/DDBJ whole genome shotgun (WGS) entry which is preliminary data.</text>
</comment>
<accession>A0A834CE76</accession>
<gene>
    <name evidence="1" type="ORF">FQA47_003052</name>
</gene>
<sequence length="99" mass="11782">MMHLFKLLQEIWSCYNRGNVETLIHALQAHSSLFHEKNLFKMQPLKCETLCFSYACGACFFLFDLKRSEFPDFVLMSVRFKSVLDIFQSQSFLLEMRKK</sequence>
<organism evidence="1 2">
    <name type="scientific">Oryzias melastigma</name>
    <name type="common">Marine medaka</name>
    <dbReference type="NCBI Taxonomy" id="30732"/>
    <lineage>
        <taxon>Eukaryota</taxon>
        <taxon>Metazoa</taxon>
        <taxon>Chordata</taxon>
        <taxon>Craniata</taxon>
        <taxon>Vertebrata</taxon>
        <taxon>Euteleostomi</taxon>
        <taxon>Actinopterygii</taxon>
        <taxon>Neopterygii</taxon>
        <taxon>Teleostei</taxon>
        <taxon>Neoteleostei</taxon>
        <taxon>Acanthomorphata</taxon>
        <taxon>Ovalentaria</taxon>
        <taxon>Atherinomorphae</taxon>
        <taxon>Beloniformes</taxon>
        <taxon>Adrianichthyidae</taxon>
        <taxon>Oryziinae</taxon>
        <taxon>Oryzias</taxon>
    </lineage>
</organism>
<evidence type="ECO:0000313" key="2">
    <source>
        <dbReference type="Proteomes" id="UP000646548"/>
    </source>
</evidence>